<proteinExistence type="predicted"/>
<reference evidence="11 12" key="1">
    <citation type="journal article" date="2018" name="Nat. Ecol. Evol.">
        <title>Shark genomes provide insights into elasmobranch evolution and the origin of vertebrates.</title>
        <authorList>
            <person name="Hara Y"/>
            <person name="Yamaguchi K"/>
            <person name="Onimaru K"/>
            <person name="Kadota M"/>
            <person name="Koyanagi M"/>
            <person name="Keeley SD"/>
            <person name="Tatsumi K"/>
            <person name="Tanaka K"/>
            <person name="Motone F"/>
            <person name="Kageyama Y"/>
            <person name="Nozu R"/>
            <person name="Adachi N"/>
            <person name="Nishimura O"/>
            <person name="Nakagawa R"/>
            <person name="Tanegashima C"/>
            <person name="Kiyatake I"/>
            <person name="Matsumoto R"/>
            <person name="Murakumo K"/>
            <person name="Nishida K"/>
            <person name="Terakita A"/>
            <person name="Kuratani S"/>
            <person name="Sato K"/>
            <person name="Hyodo S Kuraku.S."/>
        </authorList>
    </citation>
    <scope>NUCLEOTIDE SEQUENCE [LARGE SCALE GENOMIC DNA]</scope>
</reference>
<dbReference type="FunFam" id="2.10.25.10:FF:000096">
    <property type="entry name" value="Putative fibrillin 2"/>
    <property type="match status" value="1"/>
</dbReference>
<keyword evidence="5" id="KW-0732">Signal</keyword>
<dbReference type="PANTHER" id="PTHR47333">
    <property type="entry name" value="VON WILLEBRAND FACTOR C AND EGF DOMAIN-CONTAINING PROTEIN"/>
    <property type="match status" value="1"/>
</dbReference>
<dbReference type="STRING" id="137246.A0A401TCB3"/>
<dbReference type="PANTHER" id="PTHR47333:SF4">
    <property type="entry name" value="EGF-LIKE DOMAIN-CONTAINING PROTEIN"/>
    <property type="match status" value="1"/>
</dbReference>
<keyword evidence="7" id="KW-1015">Disulfide bond</keyword>
<dbReference type="InterPro" id="IPR001881">
    <property type="entry name" value="EGF-like_Ca-bd_dom"/>
</dbReference>
<dbReference type="InterPro" id="IPR000152">
    <property type="entry name" value="EGF-type_Asp/Asn_hydroxyl_site"/>
</dbReference>
<keyword evidence="12" id="KW-1185">Reference proteome</keyword>
<sequence>INECFEGDFCAPYGECLNSVGSYTCLCAEGFTTSADLSTCLDVNECTQPGVCDRGSCTNTVGSFECVCEPGFLVDEDRSQCFGKCLTFPHPGV</sequence>
<dbReference type="PROSITE" id="PS50026">
    <property type="entry name" value="EGF_3"/>
    <property type="match status" value="2"/>
</dbReference>
<evidence type="ECO:0000256" key="3">
    <source>
        <dbReference type="ARBA" id="ARBA00022530"/>
    </source>
</evidence>
<feature type="domain" description="EGF-like" evidence="10">
    <location>
        <begin position="42"/>
        <end position="80"/>
    </location>
</feature>
<evidence type="ECO:0000259" key="10">
    <source>
        <dbReference type="PROSITE" id="PS50026"/>
    </source>
</evidence>
<evidence type="ECO:0000256" key="2">
    <source>
        <dbReference type="ARBA" id="ARBA00022525"/>
    </source>
</evidence>
<evidence type="ECO:0000313" key="12">
    <source>
        <dbReference type="Proteomes" id="UP000287033"/>
    </source>
</evidence>
<dbReference type="InterPro" id="IPR018097">
    <property type="entry name" value="EGF_Ca-bd_CS"/>
</dbReference>
<organism evidence="11 12">
    <name type="scientific">Chiloscyllium punctatum</name>
    <name type="common">Brownbanded bambooshark</name>
    <name type="synonym">Hemiscyllium punctatum</name>
    <dbReference type="NCBI Taxonomy" id="137246"/>
    <lineage>
        <taxon>Eukaryota</taxon>
        <taxon>Metazoa</taxon>
        <taxon>Chordata</taxon>
        <taxon>Craniata</taxon>
        <taxon>Vertebrata</taxon>
        <taxon>Chondrichthyes</taxon>
        <taxon>Elasmobranchii</taxon>
        <taxon>Galeomorphii</taxon>
        <taxon>Galeoidea</taxon>
        <taxon>Orectolobiformes</taxon>
        <taxon>Hemiscylliidae</taxon>
        <taxon>Chiloscyllium</taxon>
    </lineage>
</organism>
<dbReference type="FunFam" id="2.10.25.10:FF:000194">
    <property type="entry name" value="Latent transforming growth factor beta binding protein 2"/>
    <property type="match status" value="1"/>
</dbReference>
<dbReference type="CDD" id="cd00054">
    <property type="entry name" value="EGF_CA"/>
    <property type="match status" value="2"/>
</dbReference>
<comment type="subcellular location">
    <subcellularLocation>
        <location evidence="1">Secreted</location>
        <location evidence="1">Extracellular space</location>
        <location evidence="1">Extracellular matrix</location>
    </subcellularLocation>
</comment>
<dbReference type="SMART" id="SM00179">
    <property type="entry name" value="EGF_CA"/>
    <property type="match status" value="2"/>
</dbReference>
<feature type="non-terminal residue" evidence="11">
    <location>
        <position position="1"/>
    </location>
</feature>
<dbReference type="PROSITE" id="PS01187">
    <property type="entry name" value="EGF_CA"/>
    <property type="match status" value="1"/>
</dbReference>
<evidence type="ECO:0000256" key="6">
    <source>
        <dbReference type="ARBA" id="ARBA00022737"/>
    </source>
</evidence>
<evidence type="ECO:0000256" key="8">
    <source>
        <dbReference type="ARBA" id="ARBA00023180"/>
    </source>
</evidence>
<dbReference type="InterPro" id="IPR052080">
    <property type="entry name" value="vWF_C/EGF_Fibrillin"/>
</dbReference>
<dbReference type="SUPFAM" id="SSF57196">
    <property type="entry name" value="EGF/Laminin"/>
    <property type="match status" value="2"/>
</dbReference>
<evidence type="ECO:0000256" key="9">
    <source>
        <dbReference type="PROSITE-ProRule" id="PRU00076"/>
    </source>
</evidence>
<gene>
    <name evidence="11" type="ORF">chiPu_0024387</name>
</gene>
<dbReference type="Pfam" id="PF07645">
    <property type="entry name" value="EGF_CA"/>
    <property type="match status" value="2"/>
</dbReference>
<dbReference type="AlphaFoldDB" id="A0A401TCB3"/>
<name>A0A401TCB3_CHIPU</name>
<evidence type="ECO:0000256" key="1">
    <source>
        <dbReference type="ARBA" id="ARBA00004498"/>
    </source>
</evidence>
<keyword evidence="3" id="KW-0272">Extracellular matrix</keyword>
<comment type="caution">
    <text evidence="11">The sequence shown here is derived from an EMBL/GenBank/DDBJ whole genome shotgun (WGS) entry which is preliminary data.</text>
</comment>
<evidence type="ECO:0000256" key="7">
    <source>
        <dbReference type="ARBA" id="ARBA00023157"/>
    </source>
</evidence>
<evidence type="ECO:0000256" key="5">
    <source>
        <dbReference type="ARBA" id="ARBA00022729"/>
    </source>
</evidence>
<feature type="domain" description="EGF-like" evidence="10">
    <location>
        <begin position="1"/>
        <end position="41"/>
    </location>
</feature>
<dbReference type="EMBL" id="BEZZ01038365">
    <property type="protein sequence ID" value="GCC40300.1"/>
    <property type="molecule type" value="Genomic_DNA"/>
</dbReference>
<dbReference type="InterPro" id="IPR049883">
    <property type="entry name" value="NOTCH1_EGF-like"/>
</dbReference>
<keyword evidence="6" id="KW-0677">Repeat</keyword>
<dbReference type="OMA" id="NENVCEG"/>
<evidence type="ECO:0000313" key="11">
    <source>
        <dbReference type="EMBL" id="GCC40300.1"/>
    </source>
</evidence>
<accession>A0A401TCB3</accession>
<protein>
    <recommendedName>
        <fullName evidence="10">EGF-like domain-containing protein</fullName>
    </recommendedName>
</protein>
<dbReference type="Proteomes" id="UP000287033">
    <property type="component" value="Unassembled WGS sequence"/>
</dbReference>
<comment type="caution">
    <text evidence="9">Lacks conserved residue(s) required for the propagation of feature annotation.</text>
</comment>
<dbReference type="GO" id="GO:0005509">
    <property type="term" value="F:calcium ion binding"/>
    <property type="evidence" value="ECO:0007669"/>
    <property type="project" value="InterPro"/>
</dbReference>
<dbReference type="Gene3D" id="2.10.25.10">
    <property type="entry name" value="Laminin"/>
    <property type="match status" value="2"/>
</dbReference>
<dbReference type="OrthoDB" id="4405280at2759"/>
<evidence type="ECO:0000256" key="4">
    <source>
        <dbReference type="ARBA" id="ARBA00022536"/>
    </source>
</evidence>
<keyword evidence="4 9" id="KW-0245">EGF-like domain</keyword>
<dbReference type="SMART" id="SM00181">
    <property type="entry name" value="EGF"/>
    <property type="match status" value="2"/>
</dbReference>
<dbReference type="PROSITE" id="PS00010">
    <property type="entry name" value="ASX_HYDROXYL"/>
    <property type="match status" value="2"/>
</dbReference>
<dbReference type="PROSITE" id="PS01186">
    <property type="entry name" value="EGF_2"/>
    <property type="match status" value="1"/>
</dbReference>
<keyword evidence="2" id="KW-0964">Secreted</keyword>
<dbReference type="InterPro" id="IPR000742">
    <property type="entry name" value="EGF"/>
</dbReference>
<keyword evidence="8" id="KW-0325">Glycoprotein</keyword>